<dbReference type="AlphaFoldDB" id="A0AAD7DET0"/>
<evidence type="ECO:0000313" key="2">
    <source>
        <dbReference type="Proteomes" id="UP001221757"/>
    </source>
</evidence>
<keyword evidence="2" id="KW-1185">Reference proteome</keyword>
<comment type="caution">
    <text evidence="1">The sequence shown here is derived from an EMBL/GenBank/DDBJ whole genome shotgun (WGS) entry which is preliminary data.</text>
</comment>
<reference evidence="1" key="1">
    <citation type="submission" date="2023-03" db="EMBL/GenBank/DDBJ databases">
        <title>Massive genome expansion in bonnet fungi (Mycena s.s.) driven by repeated elements and novel gene families across ecological guilds.</title>
        <authorList>
            <consortium name="Lawrence Berkeley National Laboratory"/>
            <person name="Harder C.B."/>
            <person name="Miyauchi S."/>
            <person name="Viragh M."/>
            <person name="Kuo A."/>
            <person name="Thoen E."/>
            <person name="Andreopoulos B."/>
            <person name="Lu D."/>
            <person name="Skrede I."/>
            <person name="Drula E."/>
            <person name="Henrissat B."/>
            <person name="Morin E."/>
            <person name="Kohler A."/>
            <person name="Barry K."/>
            <person name="LaButti K."/>
            <person name="Morin E."/>
            <person name="Salamov A."/>
            <person name="Lipzen A."/>
            <person name="Mereny Z."/>
            <person name="Hegedus B."/>
            <person name="Baldrian P."/>
            <person name="Stursova M."/>
            <person name="Weitz H."/>
            <person name="Taylor A."/>
            <person name="Grigoriev I.V."/>
            <person name="Nagy L.G."/>
            <person name="Martin F."/>
            <person name="Kauserud H."/>
        </authorList>
    </citation>
    <scope>NUCLEOTIDE SEQUENCE</scope>
    <source>
        <strain evidence="1">CBHHK067</strain>
    </source>
</reference>
<dbReference type="Proteomes" id="UP001221757">
    <property type="component" value="Unassembled WGS sequence"/>
</dbReference>
<sequence>MSLGQCPPQAHPRTCTPHPRCATGAIYLSARGVHVSFVTRTPYMCRYGSAQRQCLSTPSQTSTLPNLLQGPPPRSAQALRTHSALPALQRCYVGFVLLLRRSRSVATSVSFALCTLPPTHFKLQHQQVPHLCSRSSSPGLSSHQSLVKSLLAQVHSCPRVLSSLNAVKFSHRAFQYSLSS</sequence>
<dbReference type="EMBL" id="JARKIE010000068">
    <property type="protein sequence ID" value="KAJ7689973.1"/>
    <property type="molecule type" value="Genomic_DNA"/>
</dbReference>
<name>A0AAD7DET0_MYCRO</name>
<gene>
    <name evidence="1" type="ORF">B0H17DRAFT_600027</name>
</gene>
<accession>A0AAD7DET0</accession>
<organism evidence="1 2">
    <name type="scientific">Mycena rosella</name>
    <name type="common">Pink bonnet</name>
    <name type="synonym">Agaricus rosellus</name>
    <dbReference type="NCBI Taxonomy" id="1033263"/>
    <lineage>
        <taxon>Eukaryota</taxon>
        <taxon>Fungi</taxon>
        <taxon>Dikarya</taxon>
        <taxon>Basidiomycota</taxon>
        <taxon>Agaricomycotina</taxon>
        <taxon>Agaricomycetes</taxon>
        <taxon>Agaricomycetidae</taxon>
        <taxon>Agaricales</taxon>
        <taxon>Marasmiineae</taxon>
        <taxon>Mycenaceae</taxon>
        <taxon>Mycena</taxon>
    </lineage>
</organism>
<evidence type="ECO:0000313" key="1">
    <source>
        <dbReference type="EMBL" id="KAJ7689973.1"/>
    </source>
</evidence>
<protein>
    <submittedName>
        <fullName evidence="1">Uncharacterized protein</fullName>
    </submittedName>
</protein>
<proteinExistence type="predicted"/>